<dbReference type="AlphaFoldDB" id="A0A1X1ELF6"/>
<dbReference type="SUPFAM" id="SSF89796">
    <property type="entry name" value="CoA-transferase family III (CaiB/BaiF)"/>
    <property type="match status" value="1"/>
</dbReference>
<dbReference type="InterPro" id="IPR050483">
    <property type="entry name" value="CoA-transferase_III_domain"/>
</dbReference>
<dbReference type="EMBL" id="MLJI01000002">
    <property type="protein sequence ID" value="ORM89788.1"/>
    <property type="molecule type" value="Genomic_DNA"/>
</dbReference>
<dbReference type="Gene3D" id="3.30.1540.10">
    <property type="entry name" value="formyl-coa transferase, domain 3"/>
    <property type="match status" value="1"/>
</dbReference>
<dbReference type="Gene3D" id="3.40.50.10540">
    <property type="entry name" value="Crotonobetainyl-coa:carnitine coa-transferase, domain 1"/>
    <property type="match status" value="1"/>
</dbReference>
<protein>
    <submittedName>
        <fullName evidence="3">CoA transferase</fullName>
    </submittedName>
</protein>
<dbReference type="PANTHER" id="PTHR48207:SF3">
    <property type="entry name" value="SUCCINATE--HYDROXYMETHYLGLUTARATE COA-TRANSFERASE"/>
    <property type="match status" value="1"/>
</dbReference>
<dbReference type="Proteomes" id="UP000193749">
    <property type="component" value="Unassembled WGS sequence"/>
</dbReference>
<sequence>MAEKVGPLNGVTVVDFTRMLAGPFCSATLADLGAEIIKIEPPHGDDQRGIGAMKDGLSVSFELLNRNKRSLRLDLKQEEGRRIALQLAAEADVVLENFRPGVADKLGVGYEAVRERRPDTIYCSISGFGQVGPMARAPSYDVVAQALSGLMSITGQPDGDPTLVGDSIGDILAGIYAAMAIPVALYRRATTGQGSRIDVAMFDSLFSLLPTALAKWQVTGLSPERVGNRHPLTAPFGAFMAADGPFMLAVANDKLFSTLASAMGQPELAQDPLFATDPARFVNRDALTTVIETWAGQLTTHDVVAQLTRFGLPASTVWTVEEAANSEQVASRNLISGVEHPVLGPLSLPEQPVHLSGSERGQQKRAPHLGEDGAAILAERLGCSAEEIAVLRSSGVI</sequence>
<keyword evidence="4" id="KW-1185">Reference proteome</keyword>
<gene>
    <name evidence="3" type="ORF">HA50_24620</name>
</gene>
<evidence type="ECO:0000313" key="3">
    <source>
        <dbReference type="EMBL" id="ORM89788.1"/>
    </source>
</evidence>
<evidence type="ECO:0000256" key="2">
    <source>
        <dbReference type="SAM" id="MobiDB-lite"/>
    </source>
</evidence>
<evidence type="ECO:0000313" key="4">
    <source>
        <dbReference type="Proteomes" id="UP000193749"/>
    </source>
</evidence>
<evidence type="ECO:0000256" key="1">
    <source>
        <dbReference type="ARBA" id="ARBA00022679"/>
    </source>
</evidence>
<accession>A0A1X1ELF6</accession>
<reference evidence="3 4" key="1">
    <citation type="journal article" date="2017" name="Antonie Van Leeuwenhoek">
        <title>Phylogenomic resolution of the bacterial genus Pantoea and its relationship with Erwinia and Tatumella.</title>
        <authorList>
            <person name="Palmer M."/>
            <person name="Steenkamp E.T."/>
            <person name="Coetzee M.P."/>
            <person name="Chan W.Y."/>
            <person name="van Zyl E."/>
            <person name="De Maayer P."/>
            <person name="Coutinho T.A."/>
            <person name="Blom J."/>
            <person name="Smits T.H."/>
            <person name="Duffy B."/>
            <person name="Venter S.N."/>
        </authorList>
    </citation>
    <scope>NUCLEOTIDE SEQUENCE [LARGE SCALE GENOMIC DNA]</scope>
    <source>
        <strain evidence="3 4">LMG 2657</strain>
    </source>
</reference>
<name>A0A1X1ELF6_PANCY</name>
<keyword evidence="1 3" id="KW-0808">Transferase</keyword>
<dbReference type="Pfam" id="PF02515">
    <property type="entry name" value="CoA_transf_3"/>
    <property type="match status" value="1"/>
</dbReference>
<dbReference type="InterPro" id="IPR023606">
    <property type="entry name" value="CoA-Trfase_III_dom_1_sf"/>
</dbReference>
<organism evidence="3 4">
    <name type="scientific">Pantoea cypripedii</name>
    <name type="common">Pectobacterium cypripedii</name>
    <name type="synonym">Erwinia cypripedii</name>
    <dbReference type="NCBI Taxonomy" id="55209"/>
    <lineage>
        <taxon>Bacteria</taxon>
        <taxon>Pseudomonadati</taxon>
        <taxon>Pseudomonadota</taxon>
        <taxon>Gammaproteobacteria</taxon>
        <taxon>Enterobacterales</taxon>
        <taxon>Erwiniaceae</taxon>
        <taxon>Pantoea</taxon>
    </lineage>
</organism>
<dbReference type="STRING" id="55209.HA50_24620"/>
<proteinExistence type="predicted"/>
<dbReference type="GO" id="GO:0008410">
    <property type="term" value="F:CoA-transferase activity"/>
    <property type="evidence" value="ECO:0007669"/>
    <property type="project" value="TreeGrafter"/>
</dbReference>
<comment type="caution">
    <text evidence="3">The sequence shown here is derived from an EMBL/GenBank/DDBJ whole genome shotgun (WGS) entry which is preliminary data.</text>
</comment>
<dbReference type="RefSeq" id="WP_084879508.1">
    <property type="nucleotide sequence ID" value="NZ_JAGGMY010000005.1"/>
</dbReference>
<dbReference type="OrthoDB" id="9058532at2"/>
<dbReference type="InterPro" id="IPR044855">
    <property type="entry name" value="CoA-Trfase_III_dom3_sf"/>
</dbReference>
<feature type="region of interest" description="Disordered" evidence="2">
    <location>
        <begin position="346"/>
        <end position="366"/>
    </location>
</feature>
<dbReference type="PANTHER" id="PTHR48207">
    <property type="entry name" value="SUCCINATE--HYDROXYMETHYLGLUTARATE COA-TRANSFERASE"/>
    <property type="match status" value="1"/>
</dbReference>
<dbReference type="InterPro" id="IPR003673">
    <property type="entry name" value="CoA-Trfase_fam_III"/>
</dbReference>